<protein>
    <submittedName>
        <fullName evidence="1">Uncharacterized protein</fullName>
    </submittedName>
</protein>
<organism evidence="1 2">
    <name type="scientific">Nitrosomonas halophila</name>
    <dbReference type="NCBI Taxonomy" id="44576"/>
    <lineage>
        <taxon>Bacteria</taxon>
        <taxon>Pseudomonadati</taxon>
        <taxon>Pseudomonadota</taxon>
        <taxon>Betaproteobacteria</taxon>
        <taxon>Nitrosomonadales</taxon>
        <taxon>Nitrosomonadaceae</taxon>
        <taxon>Nitrosomonas</taxon>
    </lineage>
</organism>
<name>A0A1H3MVC7_9PROT</name>
<evidence type="ECO:0000313" key="1">
    <source>
        <dbReference type="EMBL" id="SDY80493.1"/>
    </source>
</evidence>
<keyword evidence="2" id="KW-1185">Reference proteome</keyword>
<dbReference type="EMBL" id="FNOY01000065">
    <property type="protein sequence ID" value="SDY80493.1"/>
    <property type="molecule type" value="Genomic_DNA"/>
</dbReference>
<accession>A0A1H3MVC7</accession>
<dbReference type="AlphaFoldDB" id="A0A1H3MVC7"/>
<evidence type="ECO:0000313" key="2">
    <source>
        <dbReference type="Proteomes" id="UP000198640"/>
    </source>
</evidence>
<reference evidence="1 2" key="1">
    <citation type="submission" date="2016-10" db="EMBL/GenBank/DDBJ databases">
        <authorList>
            <person name="de Groot N.N."/>
        </authorList>
    </citation>
    <scope>NUCLEOTIDE SEQUENCE [LARGE SCALE GENOMIC DNA]</scope>
    <source>
        <strain evidence="1 2">Nm1</strain>
    </source>
</reference>
<dbReference type="Proteomes" id="UP000198640">
    <property type="component" value="Unassembled WGS sequence"/>
</dbReference>
<gene>
    <name evidence="1" type="ORF">SAMN05421881_10656</name>
</gene>
<proteinExistence type="predicted"/>
<sequence>MQSMLIGQIDSWRRFVPGYIGAQISATNTHVSVMDIGPSLGNAVACFILCFLKYTRFYL</sequence>
<dbReference type="STRING" id="44576.SAMN05421881_10656"/>